<dbReference type="RefSeq" id="WP_021957858.1">
    <property type="nucleotide sequence ID" value="NZ_SAXT01000003.1"/>
</dbReference>
<dbReference type="Proteomes" id="UP000325013">
    <property type="component" value="Unassembled WGS sequence"/>
</dbReference>
<proteinExistence type="inferred from homology"/>
<dbReference type="InterPro" id="IPR008258">
    <property type="entry name" value="Transglycosylase_SLT_dom_1"/>
</dbReference>
<dbReference type="EMBL" id="SAXZ01000009">
    <property type="protein sequence ID" value="TXJ33310.1"/>
    <property type="molecule type" value="Genomic_DNA"/>
</dbReference>
<comment type="caution">
    <text evidence="6">The sequence shown here is derived from an EMBL/GenBank/DDBJ whole genome shotgun (WGS) entry which is preliminary data.</text>
</comment>
<dbReference type="SUPFAM" id="SSF53955">
    <property type="entry name" value="Lysozyme-like"/>
    <property type="match status" value="1"/>
</dbReference>
<evidence type="ECO:0000313" key="6">
    <source>
        <dbReference type="EMBL" id="TXJ55839.1"/>
    </source>
</evidence>
<name>A0A5C8CU19_9SPIR</name>
<sequence>MKRLVILIALLIGDFSLETHDLNIKDYSSSDDWAVLVSNVANHYNQDFWLIKDIFDICLNYNVDPLLMISLIKIESDFNPTALSRKNAYGYCQITPIANKDVDPKLNRYKKRENIILGVRFINKLLGLFEGNIENSLRYYNAGHDYNKKGEAYAENIKKEYRMLNLLYVRNQVSYGKIYRKEVF</sequence>
<dbReference type="Proteomes" id="UP000325116">
    <property type="component" value="Unassembled WGS sequence"/>
</dbReference>
<dbReference type="PANTHER" id="PTHR37423:SF2">
    <property type="entry name" value="MEMBRANE-BOUND LYTIC MUREIN TRANSGLYCOSYLASE C"/>
    <property type="match status" value="1"/>
</dbReference>
<accession>A0A5C8CU19</accession>
<dbReference type="PANTHER" id="PTHR37423">
    <property type="entry name" value="SOLUBLE LYTIC MUREIN TRANSGLYCOSYLASE-RELATED"/>
    <property type="match status" value="1"/>
</dbReference>
<dbReference type="Gene3D" id="1.10.530.10">
    <property type="match status" value="1"/>
</dbReference>
<evidence type="ECO:0000313" key="10">
    <source>
        <dbReference type="Proteomes" id="UP000325116"/>
    </source>
</evidence>
<evidence type="ECO:0000313" key="5">
    <source>
        <dbReference type="EMBL" id="TXJ33310.1"/>
    </source>
</evidence>
<evidence type="ECO:0000313" key="7">
    <source>
        <dbReference type="Proteomes" id="UP000322659"/>
    </source>
</evidence>
<keyword evidence="7" id="KW-1185">Reference proteome</keyword>
<evidence type="ECO:0000313" key="8">
    <source>
        <dbReference type="Proteomes" id="UP000324336"/>
    </source>
</evidence>
<feature type="domain" description="Transglycosylase SLT" evidence="2">
    <location>
        <begin position="60"/>
        <end position="159"/>
    </location>
</feature>
<protein>
    <submittedName>
        <fullName evidence="6">Lytic transglycosylase domain-containing protein</fullName>
    </submittedName>
</protein>
<dbReference type="EMBL" id="SAYA01000015">
    <property type="protein sequence ID" value="TXJ26479.1"/>
    <property type="molecule type" value="Genomic_DNA"/>
</dbReference>
<evidence type="ECO:0000259" key="2">
    <source>
        <dbReference type="Pfam" id="PF01464"/>
    </source>
</evidence>
<dbReference type="EMBL" id="SAXT01000003">
    <property type="protein sequence ID" value="TXJ12812.1"/>
    <property type="molecule type" value="Genomic_DNA"/>
</dbReference>
<organism evidence="6 9">
    <name type="scientific">Brachyspira aalborgi</name>
    <dbReference type="NCBI Taxonomy" id="29522"/>
    <lineage>
        <taxon>Bacteria</taxon>
        <taxon>Pseudomonadati</taxon>
        <taxon>Spirochaetota</taxon>
        <taxon>Spirochaetia</taxon>
        <taxon>Brachyspirales</taxon>
        <taxon>Brachyspiraceae</taxon>
        <taxon>Brachyspira</taxon>
    </lineage>
</organism>
<reference evidence="7 8" key="1">
    <citation type="journal article" date="1992" name="Lakartidningen">
        <title>[Penicillin V and not amoxicillin is the first choice preparation in acute otitis].</title>
        <authorList>
            <person name="Kamme C."/>
            <person name="Lundgren K."/>
            <person name="Prellner K."/>
        </authorList>
    </citation>
    <scope>NUCLEOTIDE SEQUENCE [LARGE SCALE GENOMIC DNA]</scope>
    <source>
        <strain evidence="6 9">PC2777IV</strain>
        <strain evidence="4 8">PC4597II</strain>
        <strain evidence="5 7">PC5099IV</strain>
        <strain evidence="3 10">W1</strain>
    </source>
</reference>
<dbReference type="Pfam" id="PF01464">
    <property type="entry name" value="SLT"/>
    <property type="match status" value="1"/>
</dbReference>
<evidence type="ECO:0000256" key="1">
    <source>
        <dbReference type="ARBA" id="ARBA00007734"/>
    </source>
</evidence>
<gene>
    <name evidence="6" type="ORF">EPJ67_09770</name>
    <name evidence="5" type="ORF">EPJ71_03525</name>
    <name evidence="4" type="ORF">EPJ73_04020</name>
    <name evidence="3" type="ORF">EPJ80_04210</name>
</gene>
<evidence type="ECO:0000313" key="4">
    <source>
        <dbReference type="EMBL" id="TXJ26479.1"/>
    </source>
</evidence>
<evidence type="ECO:0000313" key="3">
    <source>
        <dbReference type="EMBL" id="TXJ12812.1"/>
    </source>
</evidence>
<reference evidence="6" key="2">
    <citation type="submission" date="2019-01" db="EMBL/GenBank/DDBJ databases">
        <authorList>
            <person name="Thorell K."/>
        </authorList>
    </citation>
    <scope>NUCLEOTIDE SEQUENCE</scope>
    <source>
        <strain evidence="6">PC2777IV</strain>
        <strain evidence="4">PC4597II</strain>
        <strain evidence="5">PC5099IV</strain>
        <strain evidence="3">W1</strain>
    </source>
</reference>
<dbReference type="Proteomes" id="UP000322659">
    <property type="component" value="Unassembled WGS sequence"/>
</dbReference>
<dbReference type="EMBL" id="SAYJ01000018">
    <property type="protein sequence ID" value="TXJ55839.1"/>
    <property type="molecule type" value="Genomic_DNA"/>
</dbReference>
<comment type="similarity">
    <text evidence="1">Belongs to the transglycosylase Slt family.</text>
</comment>
<dbReference type="InterPro" id="IPR023346">
    <property type="entry name" value="Lysozyme-like_dom_sf"/>
</dbReference>
<dbReference type="AlphaFoldDB" id="A0A5C8CU19"/>
<dbReference type="OrthoDB" id="9815002at2"/>
<dbReference type="Proteomes" id="UP000324336">
    <property type="component" value="Unassembled WGS sequence"/>
</dbReference>
<evidence type="ECO:0000313" key="9">
    <source>
        <dbReference type="Proteomes" id="UP000325013"/>
    </source>
</evidence>